<dbReference type="EMBL" id="FN298495">
    <property type="protein sequence ID" value="CAX67950.1"/>
    <property type="molecule type" value="Genomic_DNA"/>
</dbReference>
<reference evidence="1" key="1">
    <citation type="submission" date="2009-04" db="EMBL/GenBank/DDBJ databases">
        <title>Novel enterobacterial integrative and conjugative elements (ICEs), including a mobilisable relateive of SPI-7.</title>
        <authorList>
            <person name="Seth-Smith H.M."/>
        </authorList>
    </citation>
    <scope>NUCLEOTIDE SEQUENCE</scope>
    <source>
        <strain evidence="1">SARC16</strain>
    </source>
</reference>
<protein>
    <submittedName>
        <fullName evidence="1">Uncharacterized protein</fullName>
    </submittedName>
</protein>
<name>F2Q8L5_SALEE</name>
<evidence type="ECO:0000313" key="1">
    <source>
        <dbReference type="EMBL" id="CAX67950.1"/>
    </source>
</evidence>
<accession>F2Q8L5</accession>
<dbReference type="AlphaFoldDB" id="F2Q8L5"/>
<sequence>MRLIRPARSNTDNPAIIASNVAGYLKTWHVRADVNGHSGTALQRFICAHDISSCACNKDTAGRVQELLTEDGTLVWRDKQQLWDRDESRNR</sequence>
<organism evidence="1">
    <name type="scientific">Salmonella enterica VII</name>
    <dbReference type="NCBI Taxonomy" id="59208"/>
    <lineage>
        <taxon>Bacteria</taxon>
        <taxon>Pseudomonadati</taxon>
        <taxon>Pseudomonadota</taxon>
        <taxon>Gammaproteobacteria</taxon>
        <taxon>Enterobacterales</taxon>
        <taxon>Enterobacteriaceae</taxon>
        <taxon>Salmonella</taxon>
    </lineage>
</organism>
<proteinExistence type="predicted"/>
<gene>
    <name evidence="1" type="ORF">S16_0006a</name>
</gene>